<comment type="caution">
    <text evidence="1">The sequence shown here is derived from an EMBL/GenBank/DDBJ whole genome shotgun (WGS) entry which is preliminary data.</text>
</comment>
<dbReference type="Proteomes" id="UP001163835">
    <property type="component" value="Unassembled WGS sequence"/>
</dbReference>
<gene>
    <name evidence="1" type="ORF">F5876DRAFT_81498</name>
</gene>
<dbReference type="EMBL" id="MU795547">
    <property type="protein sequence ID" value="KAJ3805698.1"/>
    <property type="molecule type" value="Genomic_DNA"/>
</dbReference>
<name>A0ACC1TM83_9AGAR</name>
<accession>A0ACC1TM83</accession>
<proteinExistence type="predicted"/>
<evidence type="ECO:0000313" key="2">
    <source>
        <dbReference type="Proteomes" id="UP001163835"/>
    </source>
</evidence>
<organism evidence="1 2">
    <name type="scientific">Lentinula aff. lateritia</name>
    <dbReference type="NCBI Taxonomy" id="2804960"/>
    <lineage>
        <taxon>Eukaryota</taxon>
        <taxon>Fungi</taxon>
        <taxon>Dikarya</taxon>
        <taxon>Basidiomycota</taxon>
        <taxon>Agaricomycotina</taxon>
        <taxon>Agaricomycetes</taxon>
        <taxon>Agaricomycetidae</taxon>
        <taxon>Agaricales</taxon>
        <taxon>Marasmiineae</taxon>
        <taxon>Omphalotaceae</taxon>
        <taxon>Lentinula</taxon>
    </lineage>
</organism>
<reference evidence="1" key="1">
    <citation type="submission" date="2022-09" db="EMBL/GenBank/DDBJ databases">
        <title>A Global Phylogenomic Analysis of the Shiitake Genus Lentinula.</title>
        <authorList>
            <consortium name="DOE Joint Genome Institute"/>
            <person name="Sierra-Patev S."/>
            <person name="Min B."/>
            <person name="Naranjo-Ortiz M."/>
            <person name="Looney B."/>
            <person name="Konkel Z."/>
            <person name="Slot J.C."/>
            <person name="Sakamoto Y."/>
            <person name="Steenwyk J.L."/>
            <person name="Rokas A."/>
            <person name="Carro J."/>
            <person name="Camarero S."/>
            <person name="Ferreira P."/>
            <person name="Molpeceres G."/>
            <person name="Ruiz-Duenas F.J."/>
            <person name="Serrano A."/>
            <person name="Henrissat B."/>
            <person name="Drula E."/>
            <person name="Hughes K.W."/>
            <person name="Mata J.L."/>
            <person name="Ishikawa N.K."/>
            <person name="Vargas-Isla R."/>
            <person name="Ushijima S."/>
            <person name="Smith C.A."/>
            <person name="Ahrendt S."/>
            <person name="Andreopoulos W."/>
            <person name="He G."/>
            <person name="Labutti K."/>
            <person name="Lipzen A."/>
            <person name="Ng V."/>
            <person name="Riley R."/>
            <person name="Sandor L."/>
            <person name="Barry K."/>
            <person name="Martinez A.T."/>
            <person name="Xiao Y."/>
            <person name="Gibbons J.G."/>
            <person name="Terashima K."/>
            <person name="Grigoriev I.V."/>
            <person name="Hibbett D.S."/>
        </authorList>
    </citation>
    <scope>NUCLEOTIDE SEQUENCE</scope>
    <source>
        <strain evidence="1">TMI1499</strain>
    </source>
</reference>
<evidence type="ECO:0000313" key="1">
    <source>
        <dbReference type="EMBL" id="KAJ3805698.1"/>
    </source>
</evidence>
<protein>
    <submittedName>
        <fullName evidence="1">Uncharacterized protein</fullName>
    </submittedName>
</protein>
<sequence>MSDPACTPLPVPDLNSTYGAMLIGVLFATFLQGLLTLQTIIYYGSYPQDPISTKLIVATAWCLDTFHLVLIAQSVYHYLVNNWGSFPALMISTWELDLNLTLIGLSSFVCQVFFLNRIWIFSKKNIPLIGFLATLCVTTLALDILVTVQITQNRSVLEFGRRKGEIIAVFTSGATADVVLASLLCYYIRRNRSGFEKTDSLVTSIVKYTITTGLVTSLLGIFTLIAYFASPDGFIFIAMHFSLGRMYTNALLATLNSRKRLRAALRGTSTKVPSRSRQDKAQNSTMSIPLSTFEIPTTQGPQIQVHKSTEVIQSGYSYNFRDYLEEQDQNGIKKAPQVGDV</sequence>
<keyword evidence="2" id="KW-1185">Reference proteome</keyword>